<dbReference type="CDD" id="cd07812">
    <property type="entry name" value="SRPBCC"/>
    <property type="match status" value="1"/>
</dbReference>
<dbReference type="EMBL" id="JAUSVS010000002">
    <property type="protein sequence ID" value="MDQ0464045.1"/>
    <property type="molecule type" value="Genomic_DNA"/>
</dbReference>
<evidence type="ECO:0008006" key="3">
    <source>
        <dbReference type="Google" id="ProtNLM"/>
    </source>
</evidence>
<gene>
    <name evidence="1" type="ORF">QO010_001816</name>
</gene>
<sequence>MTRHQEARVRVSAPPRAVFERLDDQTHLAEHMTKPSMMMGGGAMTYDFDEARGQAVGSHIRMGGEAFGLSLFVDEVVTERDPSRRKVWRTVGTPRLLVVGPYEMGFELTPAGEGSDLRVWIDYDLPERGLGRWLGAFPAGLYARWCVQRMAADAVENFSAAA</sequence>
<dbReference type="InterPro" id="IPR019587">
    <property type="entry name" value="Polyketide_cyclase/dehydratase"/>
</dbReference>
<name>A0ABU0IPW6_9CAUL</name>
<keyword evidence="2" id="KW-1185">Reference proteome</keyword>
<proteinExistence type="predicted"/>
<accession>A0ABU0IPW6</accession>
<comment type="caution">
    <text evidence="1">The sequence shown here is derived from an EMBL/GenBank/DDBJ whole genome shotgun (WGS) entry which is preliminary data.</text>
</comment>
<evidence type="ECO:0000313" key="1">
    <source>
        <dbReference type="EMBL" id="MDQ0464045.1"/>
    </source>
</evidence>
<dbReference type="Pfam" id="PF10604">
    <property type="entry name" value="Polyketide_cyc2"/>
    <property type="match status" value="1"/>
</dbReference>
<evidence type="ECO:0000313" key="2">
    <source>
        <dbReference type="Proteomes" id="UP001228905"/>
    </source>
</evidence>
<reference evidence="1 2" key="1">
    <citation type="submission" date="2023-07" db="EMBL/GenBank/DDBJ databases">
        <title>Genomic Encyclopedia of Type Strains, Phase IV (KMG-IV): sequencing the most valuable type-strain genomes for metagenomic binning, comparative biology and taxonomic classification.</title>
        <authorList>
            <person name="Goeker M."/>
        </authorList>
    </citation>
    <scope>NUCLEOTIDE SEQUENCE [LARGE SCALE GENOMIC DNA]</scope>
    <source>
        <strain evidence="1 2">DSM 18695</strain>
    </source>
</reference>
<dbReference type="RefSeq" id="WP_307348423.1">
    <property type="nucleotide sequence ID" value="NZ_JAUSVS010000002.1"/>
</dbReference>
<dbReference type="InterPro" id="IPR023393">
    <property type="entry name" value="START-like_dom_sf"/>
</dbReference>
<dbReference type="Gene3D" id="3.30.530.20">
    <property type="match status" value="1"/>
</dbReference>
<dbReference type="SUPFAM" id="SSF55961">
    <property type="entry name" value="Bet v1-like"/>
    <property type="match status" value="1"/>
</dbReference>
<organism evidence="1 2">
    <name type="scientific">Caulobacter ginsengisoli</name>
    <dbReference type="NCBI Taxonomy" id="400775"/>
    <lineage>
        <taxon>Bacteria</taxon>
        <taxon>Pseudomonadati</taxon>
        <taxon>Pseudomonadota</taxon>
        <taxon>Alphaproteobacteria</taxon>
        <taxon>Caulobacterales</taxon>
        <taxon>Caulobacteraceae</taxon>
        <taxon>Caulobacter</taxon>
    </lineage>
</organism>
<protein>
    <recommendedName>
        <fullName evidence="3">Polyketide cyclase</fullName>
    </recommendedName>
</protein>
<dbReference type="Proteomes" id="UP001228905">
    <property type="component" value="Unassembled WGS sequence"/>
</dbReference>